<proteinExistence type="inferred from homology"/>
<dbReference type="GO" id="GO:0008837">
    <property type="term" value="F:diaminopimelate epimerase activity"/>
    <property type="evidence" value="ECO:0007669"/>
    <property type="project" value="UniProtKB-EC"/>
</dbReference>
<dbReference type="PANTHER" id="PTHR31689">
    <property type="entry name" value="DIAMINOPIMELATE EPIMERASE, CHLOROPLASTIC"/>
    <property type="match status" value="1"/>
</dbReference>
<evidence type="ECO:0000256" key="5">
    <source>
        <dbReference type="ARBA" id="ARBA00022605"/>
    </source>
</evidence>
<organism evidence="9">
    <name type="scientific">hydrothermal vent metagenome</name>
    <dbReference type="NCBI Taxonomy" id="652676"/>
    <lineage>
        <taxon>unclassified sequences</taxon>
        <taxon>metagenomes</taxon>
        <taxon>ecological metagenomes</taxon>
    </lineage>
</organism>
<keyword evidence="5" id="KW-0028">Amino-acid biosynthesis</keyword>
<evidence type="ECO:0000256" key="4">
    <source>
        <dbReference type="ARBA" id="ARBA00022490"/>
    </source>
</evidence>
<comment type="similarity">
    <text evidence="2">Belongs to the diaminopimelate epimerase family.</text>
</comment>
<dbReference type="EMBL" id="UOFT01000042">
    <property type="protein sequence ID" value="VAW95081.1"/>
    <property type="molecule type" value="Genomic_DNA"/>
</dbReference>
<dbReference type="NCBIfam" id="TIGR00652">
    <property type="entry name" value="DapF"/>
    <property type="match status" value="1"/>
</dbReference>
<dbReference type="Gene3D" id="3.10.310.10">
    <property type="entry name" value="Diaminopimelate Epimerase, Chain A, domain 1"/>
    <property type="match status" value="2"/>
</dbReference>
<evidence type="ECO:0000313" key="9">
    <source>
        <dbReference type="EMBL" id="VAW95081.1"/>
    </source>
</evidence>
<keyword evidence="4" id="KW-0963">Cytoplasm</keyword>
<sequence>MNIQFSKMHGLGNDFVVIDAISQSINLDAAQIKFIADRHFGIGCDQLLLVEKTQQSNVDFRYRIFNADGGEVEQCGNGARCFARFVRDKGLTDKNKIRVETQCGIIELDIDDKENVTVDMGAPDFSPAALPMNIEVLTQLDNGNYRLNVNQNTIEFGAVSMGNPHIVLLVNKVDVAEVDSIGSALESHVVFPQRVNVGFMQVVDRGNIRLRVFERGVGETKACGTGACAAVVVAQQWGLLDSDVQVQLPGGILQIQHKENANVLLIGDAVLVFDGQISL</sequence>
<dbReference type="Pfam" id="PF01678">
    <property type="entry name" value="DAP_epimerase"/>
    <property type="match status" value="2"/>
</dbReference>
<accession>A0A3B0ZTP8</accession>
<dbReference type="PANTHER" id="PTHR31689:SF0">
    <property type="entry name" value="DIAMINOPIMELATE EPIMERASE"/>
    <property type="match status" value="1"/>
</dbReference>
<evidence type="ECO:0000256" key="3">
    <source>
        <dbReference type="ARBA" id="ARBA00013080"/>
    </source>
</evidence>
<evidence type="ECO:0000256" key="6">
    <source>
        <dbReference type="ARBA" id="ARBA00023154"/>
    </source>
</evidence>
<keyword evidence="6" id="KW-0457">Lysine biosynthesis</keyword>
<evidence type="ECO:0000256" key="7">
    <source>
        <dbReference type="ARBA" id="ARBA00023235"/>
    </source>
</evidence>
<dbReference type="PROSITE" id="PS01326">
    <property type="entry name" value="DAP_EPIMERASE"/>
    <property type="match status" value="1"/>
</dbReference>
<reference evidence="9" key="1">
    <citation type="submission" date="2018-06" db="EMBL/GenBank/DDBJ databases">
        <authorList>
            <person name="Zhirakovskaya E."/>
        </authorList>
    </citation>
    <scope>NUCLEOTIDE SEQUENCE</scope>
</reference>
<dbReference type="InterPro" id="IPR018510">
    <property type="entry name" value="DAP_epimerase_AS"/>
</dbReference>
<keyword evidence="7 9" id="KW-0413">Isomerase</keyword>
<evidence type="ECO:0000256" key="2">
    <source>
        <dbReference type="ARBA" id="ARBA00010219"/>
    </source>
</evidence>
<dbReference type="InterPro" id="IPR001653">
    <property type="entry name" value="DAP_epimerase_DapF"/>
</dbReference>
<dbReference type="GO" id="GO:0009089">
    <property type="term" value="P:lysine biosynthetic process via diaminopimelate"/>
    <property type="evidence" value="ECO:0007669"/>
    <property type="project" value="UniProtKB-UniPathway"/>
</dbReference>
<dbReference type="HAMAP" id="MF_00197">
    <property type="entry name" value="DAP_epimerase"/>
    <property type="match status" value="1"/>
</dbReference>
<evidence type="ECO:0000256" key="1">
    <source>
        <dbReference type="ARBA" id="ARBA00005196"/>
    </source>
</evidence>
<dbReference type="EC" id="5.1.1.7" evidence="3"/>
<dbReference type="AlphaFoldDB" id="A0A3B0ZTP8"/>
<name>A0A3B0ZTP8_9ZZZZ</name>
<dbReference type="GO" id="GO:0005829">
    <property type="term" value="C:cytosol"/>
    <property type="evidence" value="ECO:0007669"/>
    <property type="project" value="TreeGrafter"/>
</dbReference>
<evidence type="ECO:0000256" key="8">
    <source>
        <dbReference type="ARBA" id="ARBA00051712"/>
    </source>
</evidence>
<comment type="catalytic activity">
    <reaction evidence="8">
        <text>(2S,6S)-2,6-diaminopimelate = meso-2,6-diaminopimelate</text>
        <dbReference type="Rhea" id="RHEA:15393"/>
        <dbReference type="ChEBI" id="CHEBI:57609"/>
        <dbReference type="ChEBI" id="CHEBI:57791"/>
        <dbReference type="EC" id="5.1.1.7"/>
    </reaction>
</comment>
<protein>
    <recommendedName>
        <fullName evidence="3">diaminopimelate epimerase</fullName>
        <ecNumber evidence="3">5.1.1.7</ecNumber>
    </recommendedName>
</protein>
<comment type="pathway">
    <text evidence="1">Amino-acid biosynthesis; L-lysine biosynthesis via DAP pathway; DL-2,6-diaminopimelate from LL-2,6-diaminopimelate: step 1/1.</text>
</comment>
<dbReference type="SUPFAM" id="SSF54506">
    <property type="entry name" value="Diaminopimelate epimerase-like"/>
    <property type="match status" value="1"/>
</dbReference>
<dbReference type="UniPathway" id="UPA00034">
    <property type="reaction ID" value="UER00025"/>
</dbReference>
<dbReference type="FunFam" id="3.10.310.10:FF:000001">
    <property type="entry name" value="Diaminopimelate epimerase"/>
    <property type="match status" value="1"/>
</dbReference>
<gene>
    <name evidence="9" type="ORF">MNBD_GAMMA23-445</name>
</gene>